<dbReference type="Proteomes" id="UP000244910">
    <property type="component" value="Chromosome"/>
</dbReference>
<dbReference type="EMBL" id="CP020953">
    <property type="protein sequence ID" value="AWI05091.1"/>
    <property type="molecule type" value="Genomic_DNA"/>
</dbReference>
<name>A0A2U8DRH8_9CLOT</name>
<evidence type="ECO:0000313" key="3">
    <source>
        <dbReference type="Proteomes" id="UP000244910"/>
    </source>
</evidence>
<dbReference type="OrthoDB" id="3255142at2"/>
<dbReference type="Pfam" id="PF01243">
    <property type="entry name" value="PNPOx_N"/>
    <property type="match status" value="1"/>
</dbReference>
<sequence>MDTTLVLYKKQGYTIKKFAEVLSCTLGPAKTMLFQRFRTNFKNYSNLVILMSVNSKDDFYEYVNFVKTNSDELENKRVVILCTSLNVINSDRLLKKICNMLDKCIIFSEYFPSLMDELEIANKALQIKRIFKDNSNMPVDILKMKIEEFLLRHNTCTLCTAHENKVRATPIEYKYLNQAIYFISEGGEKYAHIYVNPNVSIAVYENYKDFKSLAGVQISGTAKLIERFSDEYNTVMEKRGLNIENLKNMPIYLNIIKVIPNKYEVIFSNFSKEGYNVKQVLHCFDD</sequence>
<feature type="domain" description="Pyridoxamine 5'-phosphate oxidase N-terminal" evidence="1">
    <location>
        <begin position="144"/>
        <end position="235"/>
    </location>
</feature>
<dbReference type="SUPFAM" id="SSF50475">
    <property type="entry name" value="FMN-binding split barrel"/>
    <property type="match status" value="1"/>
</dbReference>
<organism evidence="2 3">
    <name type="scientific">Clostridium drakei</name>
    <dbReference type="NCBI Taxonomy" id="332101"/>
    <lineage>
        <taxon>Bacteria</taxon>
        <taxon>Bacillati</taxon>
        <taxon>Bacillota</taxon>
        <taxon>Clostridia</taxon>
        <taxon>Eubacteriales</taxon>
        <taxon>Clostridiaceae</taxon>
        <taxon>Clostridium</taxon>
    </lineage>
</organism>
<dbReference type="RefSeq" id="WP_052037761.1">
    <property type="nucleotide sequence ID" value="NZ_CP020953.1"/>
</dbReference>
<dbReference type="AlphaFoldDB" id="A0A2U8DRH8"/>
<dbReference type="Gene3D" id="2.30.110.10">
    <property type="entry name" value="Electron Transport, Fmn-binding Protein, Chain A"/>
    <property type="match status" value="1"/>
</dbReference>
<keyword evidence="3" id="KW-1185">Reference proteome</keyword>
<proteinExistence type="predicted"/>
<evidence type="ECO:0000313" key="2">
    <source>
        <dbReference type="EMBL" id="AWI05091.1"/>
    </source>
</evidence>
<protein>
    <recommendedName>
        <fullName evidence="1">Pyridoxamine 5'-phosphate oxidase N-terminal domain-containing protein</fullName>
    </recommendedName>
</protein>
<reference evidence="3" key="1">
    <citation type="submission" date="2017-04" db="EMBL/GenBank/DDBJ databases">
        <authorList>
            <person name="Song Y."/>
            <person name="Cho B.-K."/>
        </authorList>
    </citation>
    <scope>NUCLEOTIDE SEQUENCE [LARGE SCALE GENOMIC DNA]</scope>
    <source>
        <strain evidence="3">SL1</strain>
    </source>
</reference>
<dbReference type="InterPro" id="IPR011576">
    <property type="entry name" value="Pyridox_Oxase_N"/>
</dbReference>
<accession>A0A2U8DRH8</accession>
<dbReference type="KEGG" id="cdrk:B9W14_11470"/>
<evidence type="ECO:0000259" key="1">
    <source>
        <dbReference type="Pfam" id="PF01243"/>
    </source>
</evidence>
<gene>
    <name evidence="2" type="ORF">B9W14_11470</name>
</gene>
<dbReference type="InterPro" id="IPR012349">
    <property type="entry name" value="Split_barrel_FMN-bd"/>
</dbReference>